<gene>
    <name evidence="3" type="ORF">GIL414_LOCUS74798</name>
</gene>
<dbReference type="GO" id="GO:0005219">
    <property type="term" value="F:ryanodine-sensitive calcium-release channel activity"/>
    <property type="evidence" value="ECO:0007669"/>
    <property type="project" value="TreeGrafter"/>
</dbReference>
<dbReference type="GO" id="GO:0014808">
    <property type="term" value="P:release of sequestered calcium ion into cytosol by sarcoplasmic reticulum"/>
    <property type="evidence" value="ECO:0007669"/>
    <property type="project" value="TreeGrafter"/>
</dbReference>
<dbReference type="GO" id="GO:0006941">
    <property type="term" value="P:striated muscle contraction"/>
    <property type="evidence" value="ECO:0007669"/>
    <property type="project" value="TreeGrafter"/>
</dbReference>
<keyword evidence="1" id="KW-0106">Calcium</keyword>
<dbReference type="Proteomes" id="UP000681720">
    <property type="component" value="Unassembled WGS sequence"/>
</dbReference>
<reference evidence="3" key="1">
    <citation type="submission" date="2021-02" db="EMBL/GenBank/DDBJ databases">
        <authorList>
            <person name="Nowell W R."/>
        </authorList>
    </citation>
    <scope>NUCLEOTIDE SEQUENCE</scope>
</reference>
<dbReference type="PROSITE" id="PS50222">
    <property type="entry name" value="EF_HAND_2"/>
    <property type="match status" value="1"/>
</dbReference>
<name>A0A8S3ICQ1_9BILA</name>
<dbReference type="PANTHER" id="PTHR46399:SF8">
    <property type="entry name" value="B30.2_SPRY DOMAIN-CONTAINING PROTEIN"/>
    <property type="match status" value="1"/>
</dbReference>
<dbReference type="Pfam" id="PF00036">
    <property type="entry name" value="EF-hand_1"/>
    <property type="match status" value="1"/>
</dbReference>
<accession>A0A8S3ICQ1</accession>
<evidence type="ECO:0000259" key="2">
    <source>
        <dbReference type="PROSITE" id="PS50222"/>
    </source>
</evidence>
<dbReference type="AlphaFoldDB" id="A0A8S3ICQ1"/>
<dbReference type="SMART" id="SM00054">
    <property type="entry name" value="EFh"/>
    <property type="match status" value="1"/>
</dbReference>
<dbReference type="GO" id="GO:0034704">
    <property type="term" value="C:calcium channel complex"/>
    <property type="evidence" value="ECO:0007669"/>
    <property type="project" value="TreeGrafter"/>
</dbReference>
<sequence>MQRKLSQDPLQIELLRELMKLQKDMIIMLLSMLEGNVLNGPIGKQMVDTLIESQSNVELLLQFFDIFLKMKGLTTSEAFQEFDTNKDGFISPKEFRRAMEAQKMYTK</sequence>
<evidence type="ECO:0000313" key="4">
    <source>
        <dbReference type="Proteomes" id="UP000681720"/>
    </source>
</evidence>
<protein>
    <recommendedName>
        <fullName evidence="2">EF-hand domain-containing protein</fullName>
    </recommendedName>
</protein>
<dbReference type="PANTHER" id="PTHR46399">
    <property type="entry name" value="B30.2/SPRY DOMAIN-CONTAINING PROTEIN"/>
    <property type="match status" value="1"/>
</dbReference>
<dbReference type="GO" id="GO:0030018">
    <property type="term" value="C:Z disc"/>
    <property type="evidence" value="ECO:0007669"/>
    <property type="project" value="TreeGrafter"/>
</dbReference>
<dbReference type="InterPro" id="IPR002048">
    <property type="entry name" value="EF_hand_dom"/>
</dbReference>
<evidence type="ECO:0000256" key="1">
    <source>
        <dbReference type="ARBA" id="ARBA00022837"/>
    </source>
</evidence>
<dbReference type="EMBL" id="CAJOBJ010341619">
    <property type="protein sequence ID" value="CAF5195751.1"/>
    <property type="molecule type" value="Genomic_DNA"/>
</dbReference>
<feature type="domain" description="EF-hand" evidence="2">
    <location>
        <begin position="77"/>
        <end position="105"/>
    </location>
</feature>
<comment type="caution">
    <text evidence="3">The sequence shown here is derived from an EMBL/GenBank/DDBJ whole genome shotgun (WGS) entry which is preliminary data.</text>
</comment>
<dbReference type="GO" id="GO:0042383">
    <property type="term" value="C:sarcolemma"/>
    <property type="evidence" value="ECO:0007669"/>
    <property type="project" value="TreeGrafter"/>
</dbReference>
<dbReference type="PROSITE" id="PS00018">
    <property type="entry name" value="EF_HAND_1"/>
    <property type="match status" value="1"/>
</dbReference>
<dbReference type="InterPro" id="IPR015925">
    <property type="entry name" value="Ryanodine_IP3_receptor"/>
</dbReference>
<organism evidence="3 4">
    <name type="scientific">Rotaria magnacalcarata</name>
    <dbReference type="NCBI Taxonomy" id="392030"/>
    <lineage>
        <taxon>Eukaryota</taxon>
        <taxon>Metazoa</taxon>
        <taxon>Spiralia</taxon>
        <taxon>Gnathifera</taxon>
        <taxon>Rotifera</taxon>
        <taxon>Eurotatoria</taxon>
        <taxon>Bdelloidea</taxon>
        <taxon>Philodinida</taxon>
        <taxon>Philodinidae</taxon>
        <taxon>Rotaria</taxon>
    </lineage>
</organism>
<dbReference type="GO" id="GO:0005790">
    <property type="term" value="C:smooth endoplasmic reticulum"/>
    <property type="evidence" value="ECO:0007669"/>
    <property type="project" value="TreeGrafter"/>
</dbReference>
<dbReference type="InterPro" id="IPR011992">
    <property type="entry name" value="EF-hand-dom_pair"/>
</dbReference>
<dbReference type="SUPFAM" id="SSF47473">
    <property type="entry name" value="EF-hand"/>
    <property type="match status" value="1"/>
</dbReference>
<dbReference type="GO" id="GO:0033017">
    <property type="term" value="C:sarcoplasmic reticulum membrane"/>
    <property type="evidence" value="ECO:0007669"/>
    <property type="project" value="TreeGrafter"/>
</dbReference>
<dbReference type="Gene3D" id="1.10.238.10">
    <property type="entry name" value="EF-hand"/>
    <property type="match status" value="1"/>
</dbReference>
<dbReference type="InterPro" id="IPR018247">
    <property type="entry name" value="EF_Hand_1_Ca_BS"/>
</dbReference>
<proteinExistence type="predicted"/>
<dbReference type="GO" id="GO:0005509">
    <property type="term" value="F:calcium ion binding"/>
    <property type="evidence" value="ECO:0007669"/>
    <property type="project" value="InterPro"/>
</dbReference>
<evidence type="ECO:0000313" key="3">
    <source>
        <dbReference type="EMBL" id="CAF5195751.1"/>
    </source>
</evidence>